<organism evidence="3 4">
    <name type="scientific">Paraconiothyrium brasiliense</name>
    <dbReference type="NCBI Taxonomy" id="300254"/>
    <lineage>
        <taxon>Eukaryota</taxon>
        <taxon>Fungi</taxon>
        <taxon>Dikarya</taxon>
        <taxon>Ascomycota</taxon>
        <taxon>Pezizomycotina</taxon>
        <taxon>Dothideomycetes</taxon>
        <taxon>Pleosporomycetidae</taxon>
        <taxon>Pleosporales</taxon>
        <taxon>Massarineae</taxon>
        <taxon>Didymosphaeriaceae</taxon>
        <taxon>Paraconiothyrium</taxon>
    </lineage>
</organism>
<keyword evidence="4" id="KW-1185">Reference proteome</keyword>
<gene>
    <name evidence="3" type="ORF">SLS60_004884</name>
</gene>
<keyword evidence="2" id="KW-0812">Transmembrane</keyword>
<proteinExistence type="predicted"/>
<feature type="region of interest" description="Disordered" evidence="1">
    <location>
        <begin position="57"/>
        <end position="198"/>
    </location>
</feature>
<evidence type="ECO:0000256" key="1">
    <source>
        <dbReference type="SAM" id="MobiDB-lite"/>
    </source>
</evidence>
<comment type="caution">
    <text evidence="3">The sequence shown here is derived from an EMBL/GenBank/DDBJ whole genome shotgun (WGS) entry which is preliminary data.</text>
</comment>
<dbReference type="Proteomes" id="UP001521785">
    <property type="component" value="Unassembled WGS sequence"/>
</dbReference>
<protein>
    <submittedName>
        <fullName evidence="3">Uncharacterized protein</fullName>
    </submittedName>
</protein>
<feature type="compositionally biased region" description="Pro residues" evidence="1">
    <location>
        <begin position="65"/>
        <end position="81"/>
    </location>
</feature>
<feature type="compositionally biased region" description="Low complexity" evidence="1">
    <location>
        <begin position="7"/>
        <end position="20"/>
    </location>
</feature>
<name>A0ABR3RLK5_9PLEO</name>
<feature type="compositionally biased region" description="Basic and acidic residues" evidence="1">
    <location>
        <begin position="104"/>
        <end position="118"/>
    </location>
</feature>
<feature type="transmembrane region" description="Helical" evidence="2">
    <location>
        <begin position="28"/>
        <end position="49"/>
    </location>
</feature>
<sequence length="198" mass="20535">MSGPLESSTSTVTPASPSNSSISTAAKAGIAIGAIFCILLAILLGVVLLRRRKRNPQYPPEYSHAPPPLAPGLYSSPPPVQQPLHVQTTGNAGFTPAKADVSPIEEKTPAFAVSRKEVGGVASPQSQGTPVMRPAQVSSPAPTEIEGSMPPPRHEVHHDAAPGGYADGGQGRWVYEMQGQTQAQGQGRDGVYELGGGR</sequence>
<keyword evidence="2" id="KW-1133">Transmembrane helix</keyword>
<evidence type="ECO:0000256" key="2">
    <source>
        <dbReference type="SAM" id="Phobius"/>
    </source>
</evidence>
<keyword evidence="2" id="KW-0472">Membrane</keyword>
<evidence type="ECO:0000313" key="3">
    <source>
        <dbReference type="EMBL" id="KAL1605336.1"/>
    </source>
</evidence>
<evidence type="ECO:0000313" key="4">
    <source>
        <dbReference type="Proteomes" id="UP001521785"/>
    </source>
</evidence>
<accession>A0ABR3RLK5</accession>
<feature type="region of interest" description="Disordered" evidence="1">
    <location>
        <begin position="1"/>
        <end position="20"/>
    </location>
</feature>
<dbReference type="EMBL" id="JAKJXO020000005">
    <property type="protein sequence ID" value="KAL1605336.1"/>
    <property type="molecule type" value="Genomic_DNA"/>
</dbReference>
<reference evidence="3 4" key="1">
    <citation type="submission" date="2024-02" db="EMBL/GenBank/DDBJ databases">
        <title>De novo assembly and annotation of 12 fungi associated with fruit tree decline syndrome in Ontario, Canada.</title>
        <authorList>
            <person name="Sulman M."/>
            <person name="Ellouze W."/>
            <person name="Ilyukhin E."/>
        </authorList>
    </citation>
    <scope>NUCLEOTIDE SEQUENCE [LARGE SCALE GENOMIC DNA]</scope>
    <source>
        <strain evidence="3 4">M42-189</strain>
    </source>
</reference>